<feature type="domain" description="HTH marR-type" evidence="1">
    <location>
        <begin position="108"/>
        <end position="159"/>
    </location>
</feature>
<dbReference type="AlphaFoldDB" id="A0A9X1TV10"/>
<keyword evidence="2" id="KW-0238">DNA-binding</keyword>
<dbReference type="EMBL" id="JAKFGM010000001">
    <property type="protein sequence ID" value="MCF2513654.1"/>
    <property type="molecule type" value="Genomic_DNA"/>
</dbReference>
<gene>
    <name evidence="2" type="ORF">LVY65_01040</name>
</gene>
<proteinExistence type="predicted"/>
<sequence length="177" mass="19525">MLVTALARQENVAVNEDISAEPSTVRLRQLSDEVSRIAATLARLSIGPEATRIERPQAMAGEAAPVSLDTVRQVIRARRLRARFFDEELLADPAWDLLLDLLQAEIAQHRVPVSSLCIAASVPATSALRWIKTMTDAGLFKRRADPHDGRRVFVELAPSASDAMRRYFAEVGRVAVI</sequence>
<dbReference type="InterPro" id="IPR036390">
    <property type="entry name" value="WH_DNA-bd_sf"/>
</dbReference>
<dbReference type="Proteomes" id="UP001139410">
    <property type="component" value="Unassembled WGS sequence"/>
</dbReference>
<evidence type="ECO:0000313" key="2">
    <source>
        <dbReference type="EMBL" id="MCF2513654.1"/>
    </source>
</evidence>
<accession>A0A9X1TV10</accession>
<keyword evidence="3" id="KW-1185">Reference proteome</keyword>
<evidence type="ECO:0000313" key="3">
    <source>
        <dbReference type="Proteomes" id="UP001139410"/>
    </source>
</evidence>
<dbReference type="Pfam" id="PF13463">
    <property type="entry name" value="HTH_27"/>
    <property type="match status" value="1"/>
</dbReference>
<evidence type="ECO:0000259" key="1">
    <source>
        <dbReference type="Pfam" id="PF13463"/>
    </source>
</evidence>
<reference evidence="2" key="1">
    <citation type="submission" date="2022-01" db="EMBL/GenBank/DDBJ databases">
        <authorList>
            <person name="Jo J.-H."/>
            <person name="Im W.-T."/>
        </authorList>
    </citation>
    <scope>NUCLEOTIDE SEQUENCE</scope>
    <source>
        <strain evidence="2">G124</strain>
    </source>
</reference>
<name>A0A9X1TV10_9SPHN</name>
<dbReference type="SUPFAM" id="SSF46785">
    <property type="entry name" value="Winged helix' DNA-binding domain"/>
    <property type="match status" value="1"/>
</dbReference>
<dbReference type="Gene3D" id="1.10.10.10">
    <property type="entry name" value="Winged helix-like DNA-binding domain superfamily/Winged helix DNA-binding domain"/>
    <property type="match status" value="1"/>
</dbReference>
<dbReference type="RefSeq" id="WP_235066158.1">
    <property type="nucleotide sequence ID" value="NZ_JAKFGM010000001.1"/>
</dbReference>
<comment type="caution">
    <text evidence="2">The sequence shown here is derived from an EMBL/GenBank/DDBJ whole genome shotgun (WGS) entry which is preliminary data.</text>
</comment>
<dbReference type="GO" id="GO:0003677">
    <property type="term" value="F:DNA binding"/>
    <property type="evidence" value="ECO:0007669"/>
    <property type="project" value="UniProtKB-KW"/>
</dbReference>
<organism evidence="2 3">
    <name type="scientific">Sphingomonas cremea</name>
    <dbReference type="NCBI Taxonomy" id="2904799"/>
    <lineage>
        <taxon>Bacteria</taxon>
        <taxon>Pseudomonadati</taxon>
        <taxon>Pseudomonadota</taxon>
        <taxon>Alphaproteobacteria</taxon>
        <taxon>Sphingomonadales</taxon>
        <taxon>Sphingomonadaceae</taxon>
        <taxon>Sphingomonas</taxon>
    </lineage>
</organism>
<dbReference type="GO" id="GO:0003700">
    <property type="term" value="F:DNA-binding transcription factor activity"/>
    <property type="evidence" value="ECO:0007669"/>
    <property type="project" value="InterPro"/>
</dbReference>
<protein>
    <submittedName>
        <fullName evidence="2">Winged helix DNA-binding protein</fullName>
    </submittedName>
</protein>
<dbReference type="InterPro" id="IPR036388">
    <property type="entry name" value="WH-like_DNA-bd_sf"/>
</dbReference>
<dbReference type="InterPro" id="IPR000835">
    <property type="entry name" value="HTH_MarR-typ"/>
</dbReference>